<dbReference type="OrthoDB" id="3097055at2759"/>
<sequence>KPFTKRLSSYRVSYCGPFRMSVGSLGYLHAPLTRSTKPFTKWLCCCPVSYCGPFHMSVGSFRYLHNP</sequence>
<name>A0A0C9Y0J9_9AGAR</name>
<evidence type="ECO:0000313" key="1">
    <source>
        <dbReference type="EMBL" id="KIK01563.1"/>
    </source>
</evidence>
<dbReference type="EMBL" id="KN838605">
    <property type="protein sequence ID" value="KIK01563.1"/>
    <property type="molecule type" value="Genomic_DNA"/>
</dbReference>
<protein>
    <submittedName>
        <fullName evidence="1">Uncharacterized protein</fullName>
    </submittedName>
</protein>
<reference evidence="1 2" key="1">
    <citation type="submission" date="2014-04" db="EMBL/GenBank/DDBJ databases">
        <authorList>
            <consortium name="DOE Joint Genome Institute"/>
            <person name="Kuo A."/>
            <person name="Kohler A."/>
            <person name="Nagy L.G."/>
            <person name="Floudas D."/>
            <person name="Copeland A."/>
            <person name="Barry K.W."/>
            <person name="Cichocki N."/>
            <person name="Veneault-Fourrey C."/>
            <person name="LaButti K."/>
            <person name="Lindquist E.A."/>
            <person name="Lipzen A."/>
            <person name="Lundell T."/>
            <person name="Morin E."/>
            <person name="Murat C."/>
            <person name="Sun H."/>
            <person name="Tunlid A."/>
            <person name="Henrissat B."/>
            <person name="Grigoriev I.V."/>
            <person name="Hibbett D.S."/>
            <person name="Martin F."/>
            <person name="Nordberg H.P."/>
            <person name="Cantor M.N."/>
            <person name="Hua S.X."/>
        </authorList>
    </citation>
    <scope>NUCLEOTIDE SEQUENCE [LARGE SCALE GENOMIC DNA]</scope>
    <source>
        <strain evidence="1 2">LaAM-08-1</strain>
    </source>
</reference>
<proteinExistence type="predicted"/>
<reference evidence="2" key="2">
    <citation type="submission" date="2015-01" db="EMBL/GenBank/DDBJ databases">
        <title>Evolutionary Origins and Diversification of the Mycorrhizal Mutualists.</title>
        <authorList>
            <consortium name="DOE Joint Genome Institute"/>
            <consortium name="Mycorrhizal Genomics Consortium"/>
            <person name="Kohler A."/>
            <person name="Kuo A."/>
            <person name="Nagy L.G."/>
            <person name="Floudas D."/>
            <person name="Copeland A."/>
            <person name="Barry K.W."/>
            <person name="Cichocki N."/>
            <person name="Veneault-Fourrey C."/>
            <person name="LaButti K."/>
            <person name="Lindquist E.A."/>
            <person name="Lipzen A."/>
            <person name="Lundell T."/>
            <person name="Morin E."/>
            <person name="Murat C."/>
            <person name="Riley R."/>
            <person name="Ohm R."/>
            <person name="Sun H."/>
            <person name="Tunlid A."/>
            <person name="Henrissat B."/>
            <person name="Grigoriev I.V."/>
            <person name="Hibbett D.S."/>
            <person name="Martin F."/>
        </authorList>
    </citation>
    <scope>NUCLEOTIDE SEQUENCE [LARGE SCALE GENOMIC DNA]</scope>
    <source>
        <strain evidence="2">LaAM-08-1</strain>
    </source>
</reference>
<feature type="non-terminal residue" evidence="1">
    <location>
        <position position="1"/>
    </location>
</feature>
<gene>
    <name evidence="1" type="ORF">K443DRAFT_98394</name>
</gene>
<evidence type="ECO:0000313" key="2">
    <source>
        <dbReference type="Proteomes" id="UP000054477"/>
    </source>
</evidence>
<dbReference type="Proteomes" id="UP000054477">
    <property type="component" value="Unassembled WGS sequence"/>
</dbReference>
<keyword evidence="2" id="KW-1185">Reference proteome</keyword>
<dbReference type="AlphaFoldDB" id="A0A0C9Y0J9"/>
<dbReference type="HOGENOM" id="CLU_205597_0_0_1"/>
<accession>A0A0C9Y0J9</accession>
<organism evidence="1 2">
    <name type="scientific">Laccaria amethystina LaAM-08-1</name>
    <dbReference type="NCBI Taxonomy" id="1095629"/>
    <lineage>
        <taxon>Eukaryota</taxon>
        <taxon>Fungi</taxon>
        <taxon>Dikarya</taxon>
        <taxon>Basidiomycota</taxon>
        <taxon>Agaricomycotina</taxon>
        <taxon>Agaricomycetes</taxon>
        <taxon>Agaricomycetidae</taxon>
        <taxon>Agaricales</taxon>
        <taxon>Agaricineae</taxon>
        <taxon>Hydnangiaceae</taxon>
        <taxon>Laccaria</taxon>
    </lineage>
</organism>